<name>A0ABW8ZAA1_9BURK</name>
<gene>
    <name evidence="2" type="ORF">PQR63_16880</name>
</gene>
<comment type="caution">
    <text evidence="2">The sequence shown here is derived from an EMBL/GenBank/DDBJ whole genome shotgun (WGS) entry which is preliminary data.</text>
</comment>
<evidence type="ECO:0000313" key="3">
    <source>
        <dbReference type="Proteomes" id="UP001629214"/>
    </source>
</evidence>
<protein>
    <submittedName>
        <fullName evidence="2">Glycosyltransferase family 2 protein</fullName>
    </submittedName>
</protein>
<dbReference type="InterPro" id="IPR029044">
    <property type="entry name" value="Nucleotide-diphossugar_trans"/>
</dbReference>
<dbReference type="PANTHER" id="PTHR43685">
    <property type="entry name" value="GLYCOSYLTRANSFERASE"/>
    <property type="match status" value="1"/>
</dbReference>
<dbReference type="SUPFAM" id="SSF53448">
    <property type="entry name" value="Nucleotide-diphospho-sugar transferases"/>
    <property type="match status" value="1"/>
</dbReference>
<dbReference type="InterPro" id="IPR050834">
    <property type="entry name" value="Glycosyltransf_2"/>
</dbReference>
<reference evidence="2 3" key="1">
    <citation type="journal article" date="2024" name="Chem. Sci.">
        <title>Discovery of megapolipeptins by genome mining of a Burkholderiales bacteria collection.</title>
        <authorList>
            <person name="Paulo B.S."/>
            <person name="Recchia M.J.J."/>
            <person name="Lee S."/>
            <person name="Fergusson C.H."/>
            <person name="Romanowski S.B."/>
            <person name="Hernandez A."/>
            <person name="Krull N."/>
            <person name="Liu D.Y."/>
            <person name="Cavanagh H."/>
            <person name="Bos A."/>
            <person name="Gray C.A."/>
            <person name="Murphy B.T."/>
            <person name="Linington R.G."/>
            <person name="Eustaquio A.S."/>
        </authorList>
    </citation>
    <scope>NUCLEOTIDE SEQUENCE [LARGE SCALE GENOMIC DNA]</scope>
    <source>
        <strain evidence="2 3">RL21-008-BIB-B</strain>
    </source>
</reference>
<dbReference type="RefSeq" id="WP_408169157.1">
    <property type="nucleotide sequence ID" value="NZ_JAQQFR010000011.1"/>
</dbReference>
<dbReference type="Proteomes" id="UP001629214">
    <property type="component" value="Unassembled WGS sequence"/>
</dbReference>
<sequence>MLTVIIPTKNHGSYLEHLITNVIFADNSPVTNLLICNDGSTDDTASILEKFSGDKRIRIFHNEKSKGAIGSVVMMYTHVETPYVMFLASDDYFFPDKIARLFDEMIKNDAYVGFGKYVIEDGGQIIELNHPGWQARRQADADEFCSILGFDHYTSFIVAIVKCETLPKYGPDNSPWDLSLDRMAGADGMGEFRAQDWTLALDMAKTHPDRFYFLDEYCGCFRKVASQLSSDDTYVHTGRAAYEMAMLILRYLQDYELRKRVKKSDYFKTAIRNLLYAKAGQISDTAKQSHNFVEIYKPILLAADALLINM</sequence>
<dbReference type="EMBL" id="JAQQFR010000011">
    <property type="protein sequence ID" value="MFL9880077.1"/>
    <property type="molecule type" value="Genomic_DNA"/>
</dbReference>
<proteinExistence type="predicted"/>
<dbReference type="PANTHER" id="PTHR43685:SF2">
    <property type="entry name" value="GLYCOSYLTRANSFERASE 2-LIKE DOMAIN-CONTAINING PROTEIN"/>
    <property type="match status" value="1"/>
</dbReference>
<organism evidence="2 3">
    <name type="scientific">Herbaspirillum rhizosphaerae</name>
    <dbReference type="NCBI Taxonomy" id="346179"/>
    <lineage>
        <taxon>Bacteria</taxon>
        <taxon>Pseudomonadati</taxon>
        <taxon>Pseudomonadota</taxon>
        <taxon>Betaproteobacteria</taxon>
        <taxon>Burkholderiales</taxon>
        <taxon>Oxalobacteraceae</taxon>
        <taxon>Herbaspirillum</taxon>
    </lineage>
</organism>
<dbReference type="InterPro" id="IPR001173">
    <property type="entry name" value="Glyco_trans_2-like"/>
</dbReference>
<accession>A0ABW8ZAA1</accession>
<evidence type="ECO:0000313" key="2">
    <source>
        <dbReference type="EMBL" id="MFL9880077.1"/>
    </source>
</evidence>
<keyword evidence="3" id="KW-1185">Reference proteome</keyword>
<dbReference type="Pfam" id="PF00535">
    <property type="entry name" value="Glycos_transf_2"/>
    <property type="match status" value="1"/>
</dbReference>
<dbReference type="CDD" id="cd00761">
    <property type="entry name" value="Glyco_tranf_GTA_type"/>
    <property type="match status" value="1"/>
</dbReference>
<feature type="domain" description="Glycosyltransferase 2-like" evidence="1">
    <location>
        <begin position="3"/>
        <end position="130"/>
    </location>
</feature>
<dbReference type="Gene3D" id="3.90.550.10">
    <property type="entry name" value="Spore Coat Polysaccharide Biosynthesis Protein SpsA, Chain A"/>
    <property type="match status" value="1"/>
</dbReference>
<evidence type="ECO:0000259" key="1">
    <source>
        <dbReference type="Pfam" id="PF00535"/>
    </source>
</evidence>